<gene>
    <name evidence="3" type="ORF">ACFSB2_16805</name>
</gene>
<feature type="domain" description="HTH merR-type" evidence="2">
    <location>
        <begin position="9"/>
        <end position="75"/>
    </location>
</feature>
<dbReference type="InterPro" id="IPR000551">
    <property type="entry name" value="MerR-type_HTH_dom"/>
</dbReference>
<dbReference type="RefSeq" id="WP_377944263.1">
    <property type="nucleotide sequence ID" value="NZ_JBHUCX010000054.1"/>
</dbReference>
<name>A0ABW4JK77_9BACL</name>
<reference evidence="4" key="1">
    <citation type="journal article" date="2019" name="Int. J. Syst. Evol. Microbiol.">
        <title>The Global Catalogue of Microorganisms (GCM) 10K type strain sequencing project: providing services to taxonomists for standard genome sequencing and annotation.</title>
        <authorList>
            <consortium name="The Broad Institute Genomics Platform"/>
            <consortium name="The Broad Institute Genome Sequencing Center for Infectious Disease"/>
            <person name="Wu L."/>
            <person name="Ma J."/>
        </authorList>
    </citation>
    <scope>NUCLEOTIDE SEQUENCE [LARGE SCALE GENOMIC DNA]</scope>
    <source>
        <strain evidence="4">CGMCC 1.12286</strain>
    </source>
</reference>
<protein>
    <submittedName>
        <fullName evidence="3">MerR family transcriptional regulator</fullName>
    </submittedName>
</protein>
<evidence type="ECO:0000259" key="2">
    <source>
        <dbReference type="Pfam" id="PF13411"/>
    </source>
</evidence>
<sequence length="231" mass="27415">MEQWDKTFSAREVSQQIDVKPVTLRAWAKALEDAGYQIYRDPQAGRLYTERDISALRKWKEFMDKNLTWEQAAKLIIEEFGDALAPDARPGERSDNGAIAELKEYMQRQEEFNKALVERLECEIQDQRNYIQEILAALAEDKRYLLESSEEERVQLQQRHDELNQKIIDKLEEQNKQLLEKVEEQQRYIDATLQRRDEQLMQTIRSMQANTMKEVAATLEQKKKKRFLGLF</sequence>
<proteinExistence type="predicted"/>
<evidence type="ECO:0000313" key="3">
    <source>
        <dbReference type="EMBL" id="MFD1676363.1"/>
    </source>
</evidence>
<feature type="coiled-coil region" evidence="1">
    <location>
        <begin position="117"/>
        <end position="195"/>
    </location>
</feature>
<dbReference type="Pfam" id="PF13411">
    <property type="entry name" value="MerR_1"/>
    <property type="match status" value="1"/>
</dbReference>
<keyword evidence="4" id="KW-1185">Reference proteome</keyword>
<evidence type="ECO:0000256" key="1">
    <source>
        <dbReference type="SAM" id="Coils"/>
    </source>
</evidence>
<comment type="caution">
    <text evidence="3">The sequence shown here is derived from an EMBL/GenBank/DDBJ whole genome shotgun (WGS) entry which is preliminary data.</text>
</comment>
<evidence type="ECO:0000313" key="4">
    <source>
        <dbReference type="Proteomes" id="UP001597079"/>
    </source>
</evidence>
<organism evidence="3 4">
    <name type="scientific">Alicyclobacillus fodiniaquatilis</name>
    <dbReference type="NCBI Taxonomy" id="1661150"/>
    <lineage>
        <taxon>Bacteria</taxon>
        <taxon>Bacillati</taxon>
        <taxon>Bacillota</taxon>
        <taxon>Bacilli</taxon>
        <taxon>Bacillales</taxon>
        <taxon>Alicyclobacillaceae</taxon>
        <taxon>Alicyclobacillus</taxon>
    </lineage>
</organism>
<dbReference type="Proteomes" id="UP001597079">
    <property type="component" value="Unassembled WGS sequence"/>
</dbReference>
<accession>A0ABW4JK77</accession>
<dbReference type="Gene3D" id="1.10.1660.10">
    <property type="match status" value="1"/>
</dbReference>
<keyword evidence="1" id="KW-0175">Coiled coil</keyword>
<dbReference type="EMBL" id="JBHUCX010000054">
    <property type="protein sequence ID" value="MFD1676363.1"/>
    <property type="molecule type" value="Genomic_DNA"/>
</dbReference>